<gene>
    <name evidence="1" type="ORF">SAMN05216195_1303</name>
</gene>
<dbReference type="EMBL" id="FOFT01000030">
    <property type="protein sequence ID" value="SES51241.1"/>
    <property type="molecule type" value="Genomic_DNA"/>
</dbReference>
<sequence length="275" mass="30425">MKSLGSIVSASDVSDGWLQMIDIALSAPQYQLLHSVVRMANPTAEDPHVRTAVDEMLSARKLAPVETVANTIFPASLAARCKDAEELSDRYRRIYARLRKESTKNRSGTYFGRLVEYPGLEGKGQLPRLIKLLSREVKKQRRVALYEMAPSSPVVDFEPVVENGSAEYEAVLSEPVSVYAPEKDGLPFGFPCLTQLSFQLDGDRLHGLALYRGQYLVERAYGNYLGIGRLLDYIASSSGLKCGQLTVMVGYAQVENGCVIHARNAVKRVRQLALL</sequence>
<reference evidence="2" key="1">
    <citation type="submission" date="2016-10" db="EMBL/GenBank/DDBJ databases">
        <authorList>
            <person name="Varghese N."/>
            <person name="Submissions S."/>
        </authorList>
    </citation>
    <scope>NUCLEOTIDE SEQUENCE [LARGE SCALE GENOMIC DNA]</scope>
    <source>
        <strain evidence="2">CGMCC 4.578</strain>
    </source>
</reference>
<name>A0A1H9XYR0_9PSEU</name>
<evidence type="ECO:0008006" key="3">
    <source>
        <dbReference type="Google" id="ProtNLM"/>
    </source>
</evidence>
<dbReference type="Proteomes" id="UP000199028">
    <property type="component" value="Unassembled WGS sequence"/>
</dbReference>
<dbReference type="OrthoDB" id="2111297at2"/>
<dbReference type="AlphaFoldDB" id="A0A1H9XYR0"/>
<organism evidence="1 2">
    <name type="scientific">Lentzea flaviverrucosa</name>
    <dbReference type="NCBI Taxonomy" id="200379"/>
    <lineage>
        <taxon>Bacteria</taxon>
        <taxon>Bacillati</taxon>
        <taxon>Actinomycetota</taxon>
        <taxon>Actinomycetes</taxon>
        <taxon>Pseudonocardiales</taxon>
        <taxon>Pseudonocardiaceae</taxon>
        <taxon>Lentzea</taxon>
    </lineage>
</organism>
<evidence type="ECO:0000313" key="1">
    <source>
        <dbReference type="EMBL" id="SES51241.1"/>
    </source>
</evidence>
<protein>
    <recommendedName>
        <fullName evidence="3">Thymidylate synthase</fullName>
    </recommendedName>
</protein>
<proteinExistence type="predicted"/>
<accession>A0A1H9XYR0</accession>
<keyword evidence="2" id="KW-1185">Reference proteome</keyword>
<dbReference type="SUPFAM" id="SSF55831">
    <property type="entry name" value="Thymidylate synthase/dCMP hydroxymethylase"/>
    <property type="match status" value="1"/>
</dbReference>
<dbReference type="InterPro" id="IPR036926">
    <property type="entry name" value="Thymidate_synth/dCMP_Mease_sf"/>
</dbReference>
<dbReference type="RefSeq" id="WP_143087034.1">
    <property type="nucleotide sequence ID" value="NZ_FOFT01000030.1"/>
</dbReference>
<evidence type="ECO:0000313" key="2">
    <source>
        <dbReference type="Proteomes" id="UP000199028"/>
    </source>
</evidence>